<dbReference type="InterPro" id="IPR051120">
    <property type="entry name" value="ABC_AA/LPS_Transport"/>
</dbReference>
<dbReference type="EMBL" id="RCZI01000009">
    <property type="protein sequence ID" value="TPG23584.1"/>
    <property type="molecule type" value="Genomic_DNA"/>
</dbReference>
<dbReference type="GO" id="GO:0015192">
    <property type="term" value="F:L-phenylalanine transmembrane transporter activity"/>
    <property type="evidence" value="ECO:0007669"/>
    <property type="project" value="TreeGrafter"/>
</dbReference>
<dbReference type="FunFam" id="3.40.50.300:FF:000421">
    <property type="entry name" value="Branched-chain amino acid ABC transporter ATP-binding protein"/>
    <property type="match status" value="1"/>
</dbReference>
<dbReference type="InterPro" id="IPR032823">
    <property type="entry name" value="BCA_ABC_TP_C"/>
</dbReference>
<dbReference type="GO" id="GO:0005524">
    <property type="term" value="F:ATP binding"/>
    <property type="evidence" value="ECO:0007669"/>
    <property type="project" value="UniProtKB-KW"/>
</dbReference>
<dbReference type="Gene3D" id="3.40.50.300">
    <property type="entry name" value="P-loop containing nucleotide triphosphate hydrolases"/>
    <property type="match status" value="1"/>
</dbReference>
<dbReference type="RefSeq" id="WP_140845105.1">
    <property type="nucleotide sequence ID" value="NZ_RCZI01000009.1"/>
</dbReference>
<keyword evidence="3" id="KW-0547">Nucleotide-binding</keyword>
<comment type="caution">
    <text evidence="6">The sequence shown here is derived from an EMBL/GenBank/DDBJ whole genome shotgun (WGS) entry which is preliminary data.</text>
</comment>
<evidence type="ECO:0000256" key="3">
    <source>
        <dbReference type="ARBA" id="ARBA00022741"/>
    </source>
</evidence>
<dbReference type="GO" id="GO:1903806">
    <property type="term" value="P:L-isoleucine import across plasma membrane"/>
    <property type="evidence" value="ECO:0007669"/>
    <property type="project" value="TreeGrafter"/>
</dbReference>
<evidence type="ECO:0000259" key="5">
    <source>
        <dbReference type="PROSITE" id="PS50893"/>
    </source>
</evidence>
<keyword evidence="2" id="KW-1003">Cell membrane</keyword>
<keyword evidence="1" id="KW-0813">Transport</keyword>
<dbReference type="GO" id="GO:0005304">
    <property type="term" value="F:L-valine transmembrane transporter activity"/>
    <property type="evidence" value="ECO:0007669"/>
    <property type="project" value="TreeGrafter"/>
</dbReference>
<evidence type="ECO:0000313" key="6">
    <source>
        <dbReference type="EMBL" id="TPG23584.1"/>
    </source>
</evidence>
<dbReference type="InterPro" id="IPR003439">
    <property type="entry name" value="ABC_transporter-like_ATP-bd"/>
</dbReference>
<sequence>MNASLLTVRGLTRRFGGLTAVDNVDLDVRKGEIHGLIGPNGSGKTTCINLLSGVLKSDAGSVTLEGTEIARRPTHVVAAAGLARTFQNIRVFGRMTVLQNVLVGFNQSLGYNLLSVFSLRNGAAERRLHEQGMALLEFVGLADKHDTLATNLSYGEQRLIEIARARALSPRLLLLDEPLVGMNPTEVDRVVDLFQRMRGQGLTMLLVEHKMRVVMSVCDQITVLNFGRKIAGGQPDEIRADPEVIRAYLGENHGIRKKRTAGS</sequence>
<feature type="domain" description="ABC transporter" evidence="5">
    <location>
        <begin position="6"/>
        <end position="251"/>
    </location>
</feature>
<dbReference type="SUPFAM" id="SSF52540">
    <property type="entry name" value="P-loop containing nucleoside triphosphate hydrolases"/>
    <property type="match status" value="1"/>
</dbReference>
<dbReference type="SMART" id="SM00382">
    <property type="entry name" value="AAA"/>
    <property type="match status" value="1"/>
</dbReference>
<dbReference type="InterPro" id="IPR027417">
    <property type="entry name" value="P-loop_NTPase"/>
</dbReference>
<dbReference type="Pfam" id="PF12399">
    <property type="entry name" value="BCA_ABC_TP_C"/>
    <property type="match status" value="1"/>
</dbReference>
<dbReference type="PANTHER" id="PTHR45772:SF7">
    <property type="entry name" value="AMINO ACID ABC TRANSPORTER ATP-BINDING PROTEIN"/>
    <property type="match status" value="1"/>
</dbReference>
<evidence type="ECO:0000256" key="2">
    <source>
        <dbReference type="ARBA" id="ARBA00022475"/>
    </source>
</evidence>
<dbReference type="OrthoDB" id="9805514at2"/>
<dbReference type="GO" id="GO:1903805">
    <property type="term" value="P:L-valine import across plasma membrane"/>
    <property type="evidence" value="ECO:0007669"/>
    <property type="project" value="TreeGrafter"/>
</dbReference>
<dbReference type="PANTHER" id="PTHR45772">
    <property type="entry name" value="CONSERVED COMPONENT OF ABC TRANSPORTER FOR NATURAL AMINO ACIDS-RELATED"/>
    <property type="match status" value="1"/>
</dbReference>
<keyword evidence="4 6" id="KW-0067">ATP-binding</keyword>
<keyword evidence="2" id="KW-0472">Membrane</keyword>
<evidence type="ECO:0000313" key="7">
    <source>
        <dbReference type="Proteomes" id="UP000319212"/>
    </source>
</evidence>
<dbReference type="GO" id="GO:0042941">
    <property type="term" value="P:D-alanine transmembrane transport"/>
    <property type="evidence" value="ECO:0007669"/>
    <property type="project" value="TreeGrafter"/>
</dbReference>
<organism evidence="6 7">
    <name type="scientific">Variovorax guangxiensis</name>
    <dbReference type="NCBI Taxonomy" id="1775474"/>
    <lineage>
        <taxon>Bacteria</taxon>
        <taxon>Pseudomonadati</taxon>
        <taxon>Pseudomonadota</taxon>
        <taxon>Betaproteobacteria</taxon>
        <taxon>Burkholderiales</taxon>
        <taxon>Comamonadaceae</taxon>
        <taxon>Variovorax</taxon>
    </lineage>
</organism>
<dbReference type="InterPro" id="IPR003593">
    <property type="entry name" value="AAA+_ATPase"/>
</dbReference>
<dbReference type="Proteomes" id="UP000319212">
    <property type="component" value="Unassembled WGS sequence"/>
</dbReference>
<protein>
    <submittedName>
        <fullName evidence="6">ABC transporter ATP-binding protein</fullName>
    </submittedName>
</protein>
<dbReference type="GO" id="GO:0015808">
    <property type="term" value="P:L-alanine transport"/>
    <property type="evidence" value="ECO:0007669"/>
    <property type="project" value="TreeGrafter"/>
</dbReference>
<name>A0A502DEY7_9BURK</name>
<accession>A0A502DEY7</accession>
<evidence type="ECO:0000256" key="4">
    <source>
        <dbReference type="ARBA" id="ARBA00022840"/>
    </source>
</evidence>
<reference evidence="6 7" key="1">
    <citation type="journal article" date="2019" name="Environ. Microbiol.">
        <title>Species interactions and distinct microbial communities in high Arctic permafrost affected cryosols are associated with the CH4 and CO2 gas fluxes.</title>
        <authorList>
            <person name="Altshuler I."/>
            <person name="Hamel J."/>
            <person name="Turney S."/>
            <person name="Magnuson E."/>
            <person name="Levesque R."/>
            <person name="Greer C."/>
            <person name="Whyte L.G."/>
        </authorList>
    </citation>
    <scope>NUCLEOTIDE SEQUENCE [LARGE SCALE GENOMIC DNA]</scope>
    <source>
        <strain evidence="6 7">S06.C</strain>
    </source>
</reference>
<dbReference type="AlphaFoldDB" id="A0A502DEY7"/>
<dbReference type="Pfam" id="PF00005">
    <property type="entry name" value="ABC_tran"/>
    <property type="match status" value="1"/>
</dbReference>
<dbReference type="GO" id="GO:0016887">
    <property type="term" value="F:ATP hydrolysis activity"/>
    <property type="evidence" value="ECO:0007669"/>
    <property type="project" value="InterPro"/>
</dbReference>
<dbReference type="PROSITE" id="PS50893">
    <property type="entry name" value="ABC_TRANSPORTER_2"/>
    <property type="match status" value="1"/>
</dbReference>
<gene>
    <name evidence="6" type="ORF">EAH82_20500</name>
</gene>
<dbReference type="GO" id="GO:0015188">
    <property type="term" value="F:L-isoleucine transmembrane transporter activity"/>
    <property type="evidence" value="ECO:0007669"/>
    <property type="project" value="TreeGrafter"/>
</dbReference>
<dbReference type="CDD" id="cd03219">
    <property type="entry name" value="ABC_Mj1267_LivG_branched"/>
    <property type="match status" value="1"/>
</dbReference>
<evidence type="ECO:0000256" key="1">
    <source>
        <dbReference type="ARBA" id="ARBA00022448"/>
    </source>
</evidence>
<dbReference type="GO" id="GO:0005886">
    <property type="term" value="C:plasma membrane"/>
    <property type="evidence" value="ECO:0007669"/>
    <property type="project" value="TreeGrafter"/>
</dbReference>
<proteinExistence type="predicted"/>